<organism evidence="1 2">
    <name type="scientific">Pseudomonas putida</name>
    <name type="common">Arthrobacter siderocapsulatus</name>
    <dbReference type="NCBI Taxonomy" id="303"/>
    <lineage>
        <taxon>Bacteria</taxon>
        <taxon>Pseudomonadati</taxon>
        <taxon>Pseudomonadota</taxon>
        <taxon>Gammaproteobacteria</taxon>
        <taxon>Pseudomonadales</taxon>
        <taxon>Pseudomonadaceae</taxon>
        <taxon>Pseudomonas</taxon>
    </lineage>
</organism>
<reference evidence="1 2" key="1">
    <citation type="submission" date="2019-12" db="EMBL/GenBank/DDBJ databases">
        <authorList>
            <person name="Woiski C."/>
        </authorList>
    </citation>
    <scope>NUCLEOTIDE SEQUENCE [LARGE SCALE GENOMIC DNA]</scope>
    <source>
        <strain evidence="1 2">BOE100</strain>
    </source>
</reference>
<accession>A0A7V8EJ23</accession>
<sequence>MVPIEKLKTAIDQLDKWSPKVASSVSWVNWRQGYQIKMLWFGCASFACYLDFKQDKAARDLVLKRVFEKHAVPGQKPSKIDGHGWSAYDYSLRCGEFISVNEVADIAESLGYEFSVLYVQECIGARPAFETLGIPLVPGEMGKEWIGGEFVPYSCPMGACL</sequence>
<dbReference type="Proteomes" id="UP000442695">
    <property type="component" value="Unassembled WGS sequence"/>
</dbReference>
<dbReference type="RefSeq" id="WP_156858642.1">
    <property type="nucleotide sequence ID" value="NZ_WOWR01000005.1"/>
</dbReference>
<gene>
    <name evidence="1" type="ORF">GN299_06565</name>
</gene>
<dbReference type="EMBL" id="WOWR01000005">
    <property type="protein sequence ID" value="KAF0255748.1"/>
    <property type="molecule type" value="Genomic_DNA"/>
</dbReference>
<dbReference type="AlphaFoldDB" id="A0A7V8EJ23"/>
<name>A0A7V8EJ23_PSEPU</name>
<proteinExistence type="predicted"/>
<evidence type="ECO:0000313" key="1">
    <source>
        <dbReference type="EMBL" id="KAF0255748.1"/>
    </source>
</evidence>
<comment type="caution">
    <text evidence="1">The sequence shown here is derived from an EMBL/GenBank/DDBJ whole genome shotgun (WGS) entry which is preliminary data.</text>
</comment>
<evidence type="ECO:0000313" key="2">
    <source>
        <dbReference type="Proteomes" id="UP000442695"/>
    </source>
</evidence>
<protein>
    <submittedName>
        <fullName evidence="1">Uncharacterized protein</fullName>
    </submittedName>
</protein>